<accession>A0ACC1MFD1</accession>
<sequence>MPNREQCNGEQPCKRCAQNHETCEYNRKQWVSKGDLRAEIGRLRQTLETSGGGVGVGGVGDASGGGGGGGVSLLSADQTTSTTHQHSSIAQSSTTDRTTLQAWINGIKTPNTELGTGPLATVDNASNANPPLWPDWQQGGVALPPTSPIRTDTTPGVPSCFDNLLSWRSCHPTFRERNTRSSSRRPSTEMSLPLAHLDPFGSASQTDVWTNTGWTRAYIRHLFDVLVTWDSIAFGLLRKDEFLLDYEAGSPRFCSSALVYALLALSMRIINDHEDESDHLQSGWFGSGQFLIRAESLLRDHGPASQELPDIQATGILALYHLRCGRENEARELTESCSSSIQALCLRDTAHETSHEVYVKVRATTYCGAISQRRMLYMTTGILFNEGSSALQEDLILDQLPCNRIGITLTTTDASTDPSMSPQPANTQLLIVKMFQLTEWVYKFISANQGFHRLVSDEIKSTYTKCLGWYRDLFEIIDHGRSRTPFTLFVQ</sequence>
<evidence type="ECO:0000313" key="2">
    <source>
        <dbReference type="Proteomes" id="UP001143910"/>
    </source>
</evidence>
<name>A0ACC1MFD1_9HYPO</name>
<protein>
    <submittedName>
        <fullName evidence="1">Uncharacterized protein</fullName>
    </submittedName>
</protein>
<reference evidence="1" key="1">
    <citation type="submission" date="2022-08" db="EMBL/GenBank/DDBJ databases">
        <title>Genome Sequence of Lecanicillium fungicola.</title>
        <authorList>
            <person name="Buettner E."/>
        </authorList>
    </citation>
    <scope>NUCLEOTIDE SEQUENCE</scope>
    <source>
        <strain evidence="1">Babe33</strain>
    </source>
</reference>
<gene>
    <name evidence="1" type="ORF">NQ176_g10707</name>
</gene>
<keyword evidence="2" id="KW-1185">Reference proteome</keyword>
<dbReference type="Proteomes" id="UP001143910">
    <property type="component" value="Unassembled WGS sequence"/>
</dbReference>
<organism evidence="1 2">
    <name type="scientific">Zarea fungicola</name>
    <dbReference type="NCBI Taxonomy" id="93591"/>
    <lineage>
        <taxon>Eukaryota</taxon>
        <taxon>Fungi</taxon>
        <taxon>Dikarya</taxon>
        <taxon>Ascomycota</taxon>
        <taxon>Pezizomycotina</taxon>
        <taxon>Sordariomycetes</taxon>
        <taxon>Hypocreomycetidae</taxon>
        <taxon>Hypocreales</taxon>
        <taxon>Cordycipitaceae</taxon>
        <taxon>Zarea</taxon>
    </lineage>
</organism>
<comment type="caution">
    <text evidence="1">The sequence shown here is derived from an EMBL/GenBank/DDBJ whole genome shotgun (WGS) entry which is preliminary data.</text>
</comment>
<evidence type="ECO:0000313" key="1">
    <source>
        <dbReference type="EMBL" id="KAJ2965243.1"/>
    </source>
</evidence>
<dbReference type="EMBL" id="JANJQO010003071">
    <property type="protein sequence ID" value="KAJ2965243.1"/>
    <property type="molecule type" value="Genomic_DNA"/>
</dbReference>
<proteinExistence type="predicted"/>